<dbReference type="AlphaFoldDB" id="A0AAQ3LBN6"/>
<gene>
    <name evidence="2" type="ORF">RZN69_00635</name>
</gene>
<protein>
    <submittedName>
        <fullName evidence="2">Uncharacterized protein</fullName>
    </submittedName>
</protein>
<keyword evidence="3" id="KW-1185">Reference proteome</keyword>
<reference evidence="2 3" key="1">
    <citation type="submission" date="2023-10" db="EMBL/GenBank/DDBJ databases">
        <title>Rubellicoccus peritrichatus gen. nov., sp. nov., isolated from an algae of coral reef tank.</title>
        <authorList>
            <person name="Luo J."/>
        </authorList>
    </citation>
    <scope>NUCLEOTIDE SEQUENCE [LARGE SCALE GENOMIC DNA]</scope>
    <source>
        <strain evidence="2 3">CR14</strain>
    </source>
</reference>
<accession>A0AAQ3LBN6</accession>
<dbReference type="Proteomes" id="UP001304300">
    <property type="component" value="Chromosome"/>
</dbReference>
<feature type="transmembrane region" description="Helical" evidence="1">
    <location>
        <begin position="58"/>
        <end position="81"/>
    </location>
</feature>
<evidence type="ECO:0000313" key="2">
    <source>
        <dbReference type="EMBL" id="WOO41574.1"/>
    </source>
</evidence>
<keyword evidence="1" id="KW-1133">Transmembrane helix</keyword>
<evidence type="ECO:0000313" key="3">
    <source>
        <dbReference type="Proteomes" id="UP001304300"/>
    </source>
</evidence>
<evidence type="ECO:0000256" key="1">
    <source>
        <dbReference type="SAM" id="Phobius"/>
    </source>
</evidence>
<name>A0AAQ3LBN6_9BACT</name>
<dbReference type="KEGG" id="puo:RZN69_00635"/>
<feature type="transmembrane region" description="Helical" evidence="1">
    <location>
        <begin position="6"/>
        <end position="25"/>
    </location>
</feature>
<dbReference type="EMBL" id="CP136920">
    <property type="protein sequence ID" value="WOO41574.1"/>
    <property type="molecule type" value="Genomic_DNA"/>
</dbReference>
<keyword evidence="1" id="KW-0472">Membrane</keyword>
<keyword evidence="1" id="KW-0812">Transmembrane</keyword>
<dbReference type="RefSeq" id="WP_317834058.1">
    <property type="nucleotide sequence ID" value="NZ_CP136920.1"/>
</dbReference>
<organism evidence="2 3">
    <name type="scientific">Rubellicoccus peritrichatus</name>
    <dbReference type="NCBI Taxonomy" id="3080537"/>
    <lineage>
        <taxon>Bacteria</taxon>
        <taxon>Pseudomonadati</taxon>
        <taxon>Verrucomicrobiota</taxon>
        <taxon>Opitutia</taxon>
        <taxon>Puniceicoccales</taxon>
        <taxon>Cerasicoccaceae</taxon>
        <taxon>Rubellicoccus</taxon>
    </lineage>
</organism>
<proteinExistence type="predicted"/>
<sequence>MIFLFWSLVALFGVLPGFLGMYLVLSPIDHLTVRYQNLRLSMSQMPLKDEDFPHMGRIVFLIKLIGFLMIAAGIGVISIALEIK</sequence>